<dbReference type="InterPro" id="IPR018165">
    <property type="entry name" value="Ala-tRNA-synth_IIc_core"/>
</dbReference>
<dbReference type="GO" id="GO:0002161">
    <property type="term" value="F:aminoacyl-tRNA deacylase activity"/>
    <property type="evidence" value="ECO:0007669"/>
    <property type="project" value="UniProtKB-ARBA"/>
</dbReference>
<dbReference type="Pfam" id="PF07973">
    <property type="entry name" value="tRNA_SAD"/>
    <property type="match status" value="1"/>
</dbReference>
<sequence>MPGIYDDPYIFQFRSNVIGSIKENGKMGVLLENTIFYPEGGGQPSDRGTMVSARRCYEVVHVEQRPEGIVHWLAGTSVPENGASVLMSIDADRRQDHMQQHHGQHIISAIFEQKYGWDTVGFHLGEETSTIDLTTDKIPLHVLQEVEEEANRVVMENLPVKIETYDREQLNPALLKKVPPDQEKVRLVTISGIDENACCGTHPRATGEVGPVKLLKTEKVRGNTRLHFICGLRTIRWIRQTAETLRSIEDAVGAVGSEAITRINNREAELKKLQKERKELLTFKYRHLADQLKEQALFIGDTYLISVQHFPDGDMELIRGVAAIWCEQPQRVAVLTAGTGPFDVVMARGAEVAPAMNQLAAQVWPILKGKGGGSADLVQGKAQELPAEQLNSLVKDFFGG</sequence>
<comment type="subcellular location">
    <subcellularLocation>
        <location evidence="2">Cytoplasm</location>
    </subcellularLocation>
</comment>
<dbReference type="InterPro" id="IPR051335">
    <property type="entry name" value="Alanyl-tRNA_Editing_Enzymes"/>
</dbReference>
<reference evidence="7 8" key="1">
    <citation type="submission" date="2011-05" db="EMBL/GenBank/DDBJ databases">
        <title>Complete sequence of Desulfotomaculum carboxydivorans CO-1-SRB.</title>
        <authorList>
            <consortium name="US DOE Joint Genome Institute"/>
            <person name="Lucas S."/>
            <person name="Han J."/>
            <person name="Lapidus A."/>
            <person name="Cheng J.-F."/>
            <person name="Goodwin L."/>
            <person name="Pitluck S."/>
            <person name="Peters L."/>
            <person name="Mikhailova N."/>
            <person name="Lu M."/>
            <person name="Han C."/>
            <person name="Tapia R."/>
            <person name="Land M."/>
            <person name="Hauser L."/>
            <person name="Kyrpides N."/>
            <person name="Ivanova N."/>
            <person name="Pagani I."/>
            <person name="Stams A."/>
            <person name="Plugge C."/>
            <person name="Muyzer G."/>
            <person name="Kuever J."/>
            <person name="Parshina S."/>
            <person name="Ivanova A."/>
            <person name="Nazina T."/>
            <person name="Woyke T."/>
        </authorList>
    </citation>
    <scope>NUCLEOTIDE SEQUENCE [LARGE SCALE GENOMIC DNA]</scope>
    <source>
        <strain evidence="8">DSM 14880 / VKM B-2319 / CO-1-SRB</strain>
    </source>
</reference>
<dbReference type="SMART" id="SM00863">
    <property type="entry name" value="tRNA_SAD"/>
    <property type="match status" value="1"/>
</dbReference>
<evidence type="ECO:0000256" key="4">
    <source>
        <dbReference type="ARBA" id="ARBA00022833"/>
    </source>
</evidence>
<dbReference type="InterPro" id="IPR009000">
    <property type="entry name" value="Transl_B-barrel_sf"/>
</dbReference>
<dbReference type="SUPFAM" id="SSF55186">
    <property type="entry name" value="ThrRS/AlaRS common domain"/>
    <property type="match status" value="1"/>
</dbReference>
<dbReference type="GO" id="GO:0005737">
    <property type="term" value="C:cytoplasm"/>
    <property type="evidence" value="ECO:0007669"/>
    <property type="project" value="UniProtKB-SubCell"/>
</dbReference>
<dbReference type="AlphaFoldDB" id="F6B7L2"/>
<dbReference type="KEGG" id="dca:Desca_1718"/>
<dbReference type="PROSITE" id="PS50860">
    <property type="entry name" value="AA_TRNA_LIGASE_II_ALA"/>
    <property type="match status" value="1"/>
</dbReference>
<dbReference type="GO" id="GO:0006419">
    <property type="term" value="P:alanyl-tRNA aminoacylation"/>
    <property type="evidence" value="ECO:0007669"/>
    <property type="project" value="InterPro"/>
</dbReference>
<evidence type="ECO:0000259" key="6">
    <source>
        <dbReference type="PROSITE" id="PS50860"/>
    </source>
</evidence>
<dbReference type="SUPFAM" id="SSF50447">
    <property type="entry name" value="Translation proteins"/>
    <property type="match status" value="1"/>
</dbReference>
<dbReference type="InterPro" id="IPR018163">
    <property type="entry name" value="Thr/Ala-tRNA-synth_IIc_edit"/>
</dbReference>
<dbReference type="GO" id="GO:0046872">
    <property type="term" value="F:metal ion binding"/>
    <property type="evidence" value="ECO:0007669"/>
    <property type="project" value="UniProtKB-KW"/>
</dbReference>
<accession>F6B7L2</accession>
<comment type="cofactor">
    <cofactor evidence="1">
        <name>Zn(2+)</name>
        <dbReference type="ChEBI" id="CHEBI:29105"/>
    </cofactor>
</comment>
<evidence type="ECO:0000313" key="7">
    <source>
        <dbReference type="EMBL" id="AEF94566.1"/>
    </source>
</evidence>
<dbReference type="GO" id="GO:0003676">
    <property type="term" value="F:nucleic acid binding"/>
    <property type="evidence" value="ECO:0007669"/>
    <property type="project" value="InterPro"/>
</dbReference>
<dbReference type="HOGENOM" id="CLU_004485_7_2_9"/>
<protein>
    <submittedName>
        <fullName evidence="7">Threonyl/alanyl tRNA synthetase SAD</fullName>
    </submittedName>
</protein>
<dbReference type="Gene3D" id="2.40.30.130">
    <property type="match status" value="1"/>
</dbReference>
<feature type="coiled-coil region" evidence="5">
    <location>
        <begin position="256"/>
        <end position="283"/>
    </location>
</feature>
<dbReference type="RefSeq" id="WP_003543261.1">
    <property type="nucleotide sequence ID" value="NC_015565.1"/>
</dbReference>
<keyword evidence="4" id="KW-0862">Zinc</keyword>
<dbReference type="Gene3D" id="3.30.980.10">
    <property type="entry name" value="Threonyl-trna Synthetase, Chain A, domain 2"/>
    <property type="match status" value="1"/>
</dbReference>
<proteinExistence type="predicted"/>
<keyword evidence="7" id="KW-0436">Ligase</keyword>
<dbReference type="Proteomes" id="UP000009226">
    <property type="component" value="Chromosome"/>
</dbReference>
<dbReference type="Pfam" id="PF01411">
    <property type="entry name" value="tRNA-synt_2c"/>
    <property type="match status" value="1"/>
</dbReference>
<dbReference type="EMBL" id="CP002736">
    <property type="protein sequence ID" value="AEF94566.1"/>
    <property type="molecule type" value="Genomic_DNA"/>
</dbReference>
<evidence type="ECO:0000256" key="3">
    <source>
        <dbReference type="ARBA" id="ARBA00022723"/>
    </source>
</evidence>
<keyword evidence="5" id="KW-0175">Coiled coil</keyword>
<dbReference type="InterPro" id="IPR012947">
    <property type="entry name" value="tRNA_SAD"/>
</dbReference>
<dbReference type="PANTHER" id="PTHR43462:SF1">
    <property type="entry name" value="ALANYL-TRNA EDITING PROTEIN AARSD1"/>
    <property type="match status" value="1"/>
</dbReference>
<keyword evidence="3" id="KW-0479">Metal-binding</keyword>
<keyword evidence="7" id="KW-0030">Aminoacyl-tRNA synthetase</keyword>
<dbReference type="eggNOG" id="COG0013">
    <property type="taxonomic scope" value="Bacteria"/>
</dbReference>
<dbReference type="InterPro" id="IPR018164">
    <property type="entry name" value="Ala-tRNA-synth_IIc_N"/>
</dbReference>
<evidence type="ECO:0000313" key="8">
    <source>
        <dbReference type="Proteomes" id="UP000009226"/>
    </source>
</evidence>
<gene>
    <name evidence="7" type="ordered locus">Desca_1718</name>
</gene>
<name>F6B7L2_DESCC</name>
<dbReference type="PANTHER" id="PTHR43462">
    <property type="entry name" value="ALANYL-TRNA EDITING PROTEIN"/>
    <property type="match status" value="1"/>
</dbReference>
<evidence type="ECO:0000256" key="5">
    <source>
        <dbReference type="SAM" id="Coils"/>
    </source>
</evidence>
<dbReference type="GO" id="GO:0005524">
    <property type="term" value="F:ATP binding"/>
    <property type="evidence" value="ECO:0007669"/>
    <property type="project" value="InterPro"/>
</dbReference>
<dbReference type="GO" id="GO:0004813">
    <property type="term" value="F:alanine-tRNA ligase activity"/>
    <property type="evidence" value="ECO:0007669"/>
    <property type="project" value="InterPro"/>
</dbReference>
<evidence type="ECO:0000256" key="1">
    <source>
        <dbReference type="ARBA" id="ARBA00001947"/>
    </source>
</evidence>
<dbReference type="STRING" id="868595.Desca_1718"/>
<dbReference type="Gene3D" id="3.10.310.40">
    <property type="match status" value="1"/>
</dbReference>
<evidence type="ECO:0000256" key="2">
    <source>
        <dbReference type="ARBA" id="ARBA00004496"/>
    </source>
</evidence>
<organism evidence="7 8">
    <name type="scientific">Desulfotomaculum nigrificans (strain DSM 14880 / VKM B-2319 / CO-1-SRB)</name>
    <name type="common">Desulfotomaculum carboxydivorans</name>
    <dbReference type="NCBI Taxonomy" id="868595"/>
    <lineage>
        <taxon>Bacteria</taxon>
        <taxon>Bacillati</taxon>
        <taxon>Bacillota</taxon>
        <taxon>Clostridia</taxon>
        <taxon>Eubacteriales</taxon>
        <taxon>Desulfotomaculaceae</taxon>
        <taxon>Desulfotomaculum</taxon>
    </lineage>
</organism>
<feature type="domain" description="Alanyl-transfer RNA synthetases family profile" evidence="6">
    <location>
        <begin position="1"/>
        <end position="240"/>
    </location>
</feature>
<keyword evidence="8" id="KW-1185">Reference proteome</keyword>